<dbReference type="InterPro" id="IPR025207">
    <property type="entry name" value="Sim4_Fta4"/>
</dbReference>
<proteinExistence type="predicted"/>
<evidence type="ECO:0000313" key="2">
    <source>
        <dbReference type="EMBL" id="WPK24130.1"/>
    </source>
</evidence>
<feature type="compositionally biased region" description="Basic and acidic residues" evidence="1">
    <location>
        <begin position="153"/>
        <end position="185"/>
    </location>
</feature>
<evidence type="ECO:0000256" key="1">
    <source>
        <dbReference type="SAM" id="MobiDB-lite"/>
    </source>
</evidence>
<dbReference type="GO" id="GO:0031511">
    <property type="term" value="C:Mis6-Sim4 complex"/>
    <property type="evidence" value="ECO:0007669"/>
    <property type="project" value="InterPro"/>
</dbReference>
<dbReference type="Pfam" id="PF13093">
    <property type="entry name" value="FTA4"/>
    <property type="match status" value="1"/>
</dbReference>
<dbReference type="AlphaFoldDB" id="A0AAX4H6D3"/>
<dbReference type="Proteomes" id="UP001338582">
    <property type="component" value="Chromosome 2"/>
</dbReference>
<accession>A0AAX4H6D3</accession>
<sequence>MSQNDVRQFIQDQIKILNSPLVLDEELKTLCRAHKLSEAKIRSILFKCNLQIKRHNRSKYDEALIDNVVNEVVQAERQSGEARVSRLTQLEQYLRSDISIKEESSVERRTEIVNDLGKDVPEANVLVRDDDLDEKNKVAEFGDILGNGGDGDSGIRSEQEPCDTRSHSGSKNDHGETKLDKESEANAKGTDPAGQNLTEYDRLRQAYIQQNVELLYQAQKLEYLDKLCNSLSVCQGSLRDDSQTDMRTEMNRFSVLVEKLRYLREPC</sequence>
<protein>
    <submittedName>
        <fullName evidence="2">Uncharacterized protein</fullName>
    </submittedName>
</protein>
<feature type="region of interest" description="Disordered" evidence="1">
    <location>
        <begin position="141"/>
        <end position="197"/>
    </location>
</feature>
<name>A0AAX4H6D3_9ASCO</name>
<gene>
    <name evidence="2" type="ORF">PUMCH_001388</name>
</gene>
<dbReference type="EMBL" id="CP138895">
    <property type="protein sequence ID" value="WPK24130.1"/>
    <property type="molecule type" value="Genomic_DNA"/>
</dbReference>
<dbReference type="RefSeq" id="XP_062876513.1">
    <property type="nucleotide sequence ID" value="XM_063020443.1"/>
</dbReference>
<keyword evidence="3" id="KW-1185">Reference proteome</keyword>
<dbReference type="KEGG" id="asau:88172453"/>
<organism evidence="2 3">
    <name type="scientific">Australozyma saopauloensis</name>
    <dbReference type="NCBI Taxonomy" id="291208"/>
    <lineage>
        <taxon>Eukaryota</taxon>
        <taxon>Fungi</taxon>
        <taxon>Dikarya</taxon>
        <taxon>Ascomycota</taxon>
        <taxon>Saccharomycotina</taxon>
        <taxon>Pichiomycetes</taxon>
        <taxon>Metschnikowiaceae</taxon>
        <taxon>Australozyma</taxon>
    </lineage>
</organism>
<reference evidence="2 3" key="1">
    <citation type="submission" date="2023-10" db="EMBL/GenBank/DDBJ databases">
        <title>Draft Genome Sequence of Candida saopaulonensis from a very Premature Infant with Sepsis.</title>
        <authorList>
            <person name="Ning Y."/>
            <person name="Dai R."/>
            <person name="Xiao M."/>
            <person name="Xu Y."/>
            <person name="Yan Q."/>
            <person name="Zhang L."/>
        </authorList>
    </citation>
    <scope>NUCLEOTIDE SEQUENCE [LARGE SCALE GENOMIC DNA]</scope>
    <source>
        <strain evidence="2 3">19XY460</strain>
    </source>
</reference>
<evidence type="ECO:0000313" key="3">
    <source>
        <dbReference type="Proteomes" id="UP001338582"/>
    </source>
</evidence>
<dbReference type="GeneID" id="88172453"/>